<dbReference type="SUPFAM" id="SSF48371">
    <property type="entry name" value="ARM repeat"/>
    <property type="match status" value="1"/>
</dbReference>
<dbReference type="Proteomes" id="UP000035199">
    <property type="component" value="Chromosome"/>
</dbReference>
<evidence type="ECO:0000313" key="1">
    <source>
        <dbReference type="EMBL" id="AKK06653.1"/>
    </source>
</evidence>
<dbReference type="InterPro" id="IPR027417">
    <property type="entry name" value="P-loop_NTPase"/>
</dbReference>
<evidence type="ECO:0008006" key="3">
    <source>
        <dbReference type="Google" id="ProtNLM"/>
    </source>
</evidence>
<evidence type="ECO:0000313" key="2">
    <source>
        <dbReference type="Proteomes" id="UP000035199"/>
    </source>
</evidence>
<dbReference type="Gene3D" id="1.25.10.10">
    <property type="entry name" value="Leucine-rich Repeat Variant"/>
    <property type="match status" value="1"/>
</dbReference>
<dbReference type="PATRIC" id="fig|571915.4.peg.2500"/>
<dbReference type="InterPro" id="IPR016024">
    <property type="entry name" value="ARM-type_fold"/>
</dbReference>
<dbReference type="RefSeq" id="WP_047262639.1">
    <property type="nucleotide sequence ID" value="NZ_CP011542.1"/>
</dbReference>
<organism evidence="1 2">
    <name type="scientific">Corynebacterium mustelae</name>
    <dbReference type="NCBI Taxonomy" id="571915"/>
    <lineage>
        <taxon>Bacteria</taxon>
        <taxon>Bacillati</taxon>
        <taxon>Actinomycetota</taxon>
        <taxon>Actinomycetes</taxon>
        <taxon>Mycobacteriales</taxon>
        <taxon>Corynebacteriaceae</taxon>
        <taxon>Corynebacterium</taxon>
    </lineage>
</organism>
<dbReference type="EMBL" id="CP011542">
    <property type="protein sequence ID" value="AKK06653.1"/>
    <property type="molecule type" value="Genomic_DNA"/>
</dbReference>
<dbReference type="InterPro" id="IPR011989">
    <property type="entry name" value="ARM-like"/>
</dbReference>
<dbReference type="SUPFAM" id="SSF52540">
    <property type="entry name" value="P-loop containing nucleoside triphosphate hydrolases"/>
    <property type="match status" value="1"/>
</dbReference>
<accession>A0A0G3H4C2</accession>
<sequence length="1489" mass="168795">MTPRAGGEADKLGNQYEFLWAVRHALYCLADDKRSLTYEDPNTDFGEGSEFTYKTESCVEVHQVKRQNGIQSNWSIRRLIGLEVFDAARHHVSNGREFHFVSTVPPQGLKELCRRSQRAKNVRQFTAAGFLSKELQEQFDILVELAFQKDQQQAWQTLRGMKIRIEDEDTVVQTNAIIASSLLEGANGENISSIIGDILISNLGIELNHFELVNQLHTRKIYLRGAESQRSSIELIEGQTAKWANSIKRDMLRPSIKRREVAEILRKLQNHKIVLVSGTAGGGKSAVLEQVVEELQREGKQVLALRLDRIDNFVSTIDLGSSLGLDASPAVVLSRAKGKGNGYLVIDQLDAVSLVSGRAPERFDIVVDLIDEVRRLNEKLELNEIKVVLACREFDIRNDHRIQSLVDENTNNEIQVNLLTDEEINDAVSAMDLDSTKLTPTQRSILRTPLHLVLLKSLANHGDPLEFHSKNSLFDKYWDRKRTAIRTKGRNIRFEPVLNRVASIMSGRQMLSIPAEFLDEDDLIDDAQVLVSEHVLALEDNKIGFFHENFFDYTFARLWFSKSESLVDFLRQDEQELFRRGQVRQILQYLYERDPYRFRQEVKSALSSEYVRFHIKKVILAVLASLEAPSCEDAAIIFDVSENNPKLQNEIWANIQSTPWFKRFLEDGKISKWIDSGDPALQDRAISLMAEAVRDLPDEVAGVLYNYRSMPHYFTWICSVSRYADLSQSRNFFDLVLDAVRKGHFNNQRPNLWFTASQLPEQKPLWALELLKAQVTDSVDAFKLSEAGRIQILCIRDYHASKFVKKLAEKISLPFVQTFIPYLREVMETTKRKPNVLGCIKDPHFHCYFDTQGVSNEELGLTLFMQTVFALRSLADSKPDEIQLILEELAQDPYEASQLLLYQAMAAGERSFSKLAVEILLTGGKRLICEDQVVDQLVKAISPHISENEHNQLEILFRDLSGIYKGRNSSGKLAYRLLSSLEEKRLTSVGIRKLGEYRRKFEKDQSDEDFFVKSGTISSPIRAEKAARMPDDNWLKAMQKHNADRMTIRENPTGGAGELSEVLRDQVAANPERFAKLALRFTPNLNPKFAIGILRGLSDATPTDETASLVFEAVRHLASLGHDDIYRFLDDALSHYYGNVPIDIFELLLQRTLDSLKAEKDTSTSTGVNENQTFHEDMFFYAINTIRGSLVYSLARMLMSDVTGERTNLIRPHLVELAEDPVLEIRSMVAGLLLTVLNSTQAEVISAFEKLIDTDDRIFTDTSVQALLIRVEQLKPETITPLIERMFISTNREARKAGGEIAAVCGFRWGRTDLLERALNDDSAIREGVAETCVNFIGDTSKAGSVSKTLIRLMEDEEENVLKAITKIAPSLRGKPLRPHAELLNRLIDSPAYPYDVTQLLFTLESAPDNVDDFILKASQRFISEFRSEITDPSSHVPFDALHVGELLIRALTQSQNTDFRGELLDVLDEILELNVYGVEGALADVERS</sequence>
<dbReference type="STRING" id="571915.CMUST_11710"/>
<reference evidence="1 2" key="1">
    <citation type="journal article" date="2015" name="Genome Announc.">
        <title>Complete Genome Sequence of the Type Strain Corynebacterium mustelae DSM 45274, Isolated from Various Tissues of a Male Ferret with Lethal Sepsis.</title>
        <authorList>
            <person name="Ruckert C."/>
            <person name="Eimer J."/>
            <person name="Winkler A."/>
            <person name="Tauch A."/>
        </authorList>
    </citation>
    <scope>NUCLEOTIDE SEQUENCE [LARGE SCALE GENOMIC DNA]</scope>
    <source>
        <strain evidence="1 2">DSM 45274</strain>
    </source>
</reference>
<dbReference type="OrthoDB" id="7051144at2"/>
<dbReference type="KEGG" id="cmv:CMUST_11710"/>
<reference evidence="2" key="2">
    <citation type="submission" date="2015-05" db="EMBL/GenBank/DDBJ databases">
        <title>Complete genome sequence of Corynebacterium mustelae DSM 45274, isolated from various tissues of a male ferret with lethal sepsis.</title>
        <authorList>
            <person name="Ruckert C."/>
            <person name="Albersmeier A."/>
            <person name="Winkler A."/>
            <person name="Tauch A."/>
        </authorList>
    </citation>
    <scope>NUCLEOTIDE SEQUENCE [LARGE SCALE GENOMIC DNA]</scope>
    <source>
        <strain evidence="2">DSM 45274</strain>
    </source>
</reference>
<gene>
    <name evidence="1" type="ORF">CMUST_11710</name>
</gene>
<name>A0A0G3H4C2_9CORY</name>
<proteinExistence type="predicted"/>
<keyword evidence="2" id="KW-1185">Reference proteome</keyword>
<protein>
    <recommendedName>
        <fullName evidence="3">ATP-binding protein</fullName>
    </recommendedName>
</protein>